<keyword evidence="2" id="KW-1185">Reference proteome</keyword>
<proteinExistence type="predicted"/>
<dbReference type="EMBL" id="MF140434">
    <property type="protein sequence ID" value="ASR84130.1"/>
    <property type="molecule type" value="Genomic_DNA"/>
</dbReference>
<gene>
    <name evidence="1" type="primary">37</name>
    <name evidence="1" type="ORF">SEA_WHEELBITE_37</name>
</gene>
<dbReference type="KEGG" id="vg:65071751"/>
<accession>A0A222ZJC4</accession>
<protein>
    <submittedName>
        <fullName evidence="1">Uncharacterized protein</fullName>
    </submittedName>
</protein>
<dbReference type="GeneID" id="65071751"/>
<name>A0A222ZJC4_9CAUD</name>
<sequence length="169" mass="18377">MPLRNATIESNGSGHGTITMDGMDLSQHVGRVEFVSAPGQADSLILHTFVAPKIEAMGVKVGVDEGTRNMLAALGWTAPAEDLTPTMDEVKEAVAEFQRQPLSAAIPTQSRIENPQGFHQPTLREALDSYLESLPQRYTPVVKGIRALMSYYPVPKSTDPYEGCRCFTG</sequence>
<evidence type="ECO:0000313" key="1">
    <source>
        <dbReference type="EMBL" id="ASR84130.1"/>
    </source>
</evidence>
<organism evidence="1 2">
    <name type="scientific">Arthrobacter phage Wheelbite</name>
    <dbReference type="NCBI Taxonomy" id="2015873"/>
    <lineage>
        <taxon>Viruses</taxon>
        <taxon>Duplodnaviria</taxon>
        <taxon>Heunggongvirae</taxon>
        <taxon>Uroviricota</taxon>
        <taxon>Caudoviricetes</taxon>
        <taxon>Laroyevirus</taxon>
        <taxon>Laroyevirus wheelbite</taxon>
    </lineage>
</organism>
<reference evidence="2" key="1">
    <citation type="submission" date="2017-05" db="EMBL/GenBank/DDBJ databases">
        <authorList>
            <person name="Aguayo I.A."/>
            <person name="Haubrich L.A."/>
            <person name="Lawand A."/>
            <person name="Nayek S."/>
            <person name="Syed N."/>
            <person name="Wagner P.E."/>
            <person name="Donegan-Quick R."/>
            <person name="Kim T."/>
            <person name="Visi D.K."/>
            <person name="Allen M.S."/>
            <person name="Hughes L.E."/>
            <person name="Stoner T.H."/>
            <person name="Garlena R.A."/>
            <person name="Russell D.A."/>
            <person name="Pope W.H."/>
            <person name="Jacobs-Sera D."/>
            <person name="Hatfull G.F."/>
        </authorList>
    </citation>
    <scope>NUCLEOTIDE SEQUENCE [LARGE SCALE GENOMIC DNA]</scope>
</reference>
<dbReference type="RefSeq" id="YP_010082745.1">
    <property type="nucleotide sequence ID" value="NC_055034.1"/>
</dbReference>
<dbReference type="Proteomes" id="UP000225544">
    <property type="component" value="Segment"/>
</dbReference>
<evidence type="ECO:0000313" key="2">
    <source>
        <dbReference type="Proteomes" id="UP000225544"/>
    </source>
</evidence>